<keyword evidence="6" id="KW-1133">Transmembrane helix</keyword>
<dbReference type="Pfam" id="PF13365">
    <property type="entry name" value="Trypsin_2"/>
    <property type="match status" value="1"/>
</dbReference>
<evidence type="ECO:0000256" key="3">
    <source>
        <dbReference type="ARBA" id="ARBA00022801"/>
    </source>
</evidence>
<dbReference type="Gene3D" id="2.40.10.10">
    <property type="entry name" value="Trypsin-like serine proteases"/>
    <property type="match status" value="2"/>
</dbReference>
<dbReference type="SUPFAM" id="SSF50494">
    <property type="entry name" value="Trypsin-like serine proteases"/>
    <property type="match status" value="1"/>
</dbReference>
<evidence type="ECO:0000256" key="2">
    <source>
        <dbReference type="ARBA" id="ARBA00022670"/>
    </source>
</evidence>
<name>A0A0U1P050_9BACI</name>
<protein>
    <submittedName>
        <fullName evidence="8">Serine protease HtrA</fullName>
    </submittedName>
</protein>
<keyword evidence="6" id="KW-0812">Transmembrane</keyword>
<feature type="region of interest" description="Disordered" evidence="5">
    <location>
        <begin position="1"/>
        <end position="47"/>
    </location>
</feature>
<dbReference type="PROSITE" id="PS50106">
    <property type="entry name" value="PDZ"/>
    <property type="match status" value="1"/>
</dbReference>
<dbReference type="AlphaFoldDB" id="A0A0U1P050"/>
<keyword evidence="2 8" id="KW-0645">Protease</keyword>
<keyword evidence="6" id="KW-0472">Membrane</keyword>
<evidence type="ECO:0000313" key="8">
    <source>
        <dbReference type="EMBL" id="CRK83660.1"/>
    </source>
</evidence>
<evidence type="ECO:0000256" key="5">
    <source>
        <dbReference type="SAM" id="MobiDB-lite"/>
    </source>
</evidence>
<keyword evidence="4" id="KW-0720">Serine protease</keyword>
<dbReference type="GO" id="GO:0004252">
    <property type="term" value="F:serine-type endopeptidase activity"/>
    <property type="evidence" value="ECO:0007669"/>
    <property type="project" value="InterPro"/>
</dbReference>
<sequence>MNMEFNDKNEFESNQTNSPENNETNNINGDSIPANNLNESGQGFHGVDATISFDNQQSSTKEDTIETAKKMVNNDFLEKDNTRVTNKSEKKKNKGFLKGIATSVAAGLVGSVLTLTVLPHTNYMQNFYPTAQNQDTNSSSGQSSGPIKAVSAKATAGSNSSIADTVENVSKAIVGIDNFQNQQSTDFFGNTSSSQNVETGSGSGVIIQKNGDSAYIVTNNHVVEGANKLEVSLYDGSKTTAELVGTDALTDLAVLKIDSKYVTSVADFGDSSALRPGDPVYAIGNPLGSTLSRTVTQGIISATNRSIPVSTSAGSWETNVIQTDAAINPGNSGGALINPQGQVIGINSLKISESGVEGLGFAIPSNDVIPIVNQLIKNGKIDRPYLGVGLADLDQVPQAYSQSLPNNVNKGALVVSVDPNSGAGRGGFQPKDVIVSMNGTDIANSAELRKYLYTKVKTGDEVKFGVYRNGNPITLTAKLTSKNPNQ</sequence>
<feature type="transmembrane region" description="Helical" evidence="6">
    <location>
        <begin position="96"/>
        <end position="118"/>
    </location>
</feature>
<dbReference type="InterPro" id="IPR001478">
    <property type="entry name" value="PDZ"/>
</dbReference>
<dbReference type="Pfam" id="PF13180">
    <property type="entry name" value="PDZ_2"/>
    <property type="match status" value="1"/>
</dbReference>
<feature type="domain" description="PDZ" evidence="7">
    <location>
        <begin position="375"/>
        <end position="470"/>
    </location>
</feature>
<dbReference type="PANTHER" id="PTHR43343">
    <property type="entry name" value="PEPTIDASE S12"/>
    <property type="match status" value="1"/>
</dbReference>
<dbReference type="EMBL" id="CVRB01000004">
    <property type="protein sequence ID" value="CRK83660.1"/>
    <property type="molecule type" value="Genomic_DNA"/>
</dbReference>
<dbReference type="RefSeq" id="WP_342666661.1">
    <property type="nucleotide sequence ID" value="NZ_CVRB01000004.1"/>
</dbReference>
<dbReference type="InterPro" id="IPR009003">
    <property type="entry name" value="Peptidase_S1_PA"/>
</dbReference>
<dbReference type="PRINTS" id="PR00834">
    <property type="entry name" value="PROTEASES2C"/>
</dbReference>
<reference evidence="9" key="1">
    <citation type="submission" date="2015-05" db="EMBL/GenBank/DDBJ databases">
        <authorList>
            <person name="Urmite Genomes"/>
        </authorList>
    </citation>
    <scope>NUCLEOTIDE SEQUENCE [LARGE SCALE GENOMIC DNA]</scope>
    <source>
        <strain evidence="9">LF1</strain>
    </source>
</reference>
<accession>A0A0U1P050</accession>
<proteinExistence type="inferred from homology"/>
<dbReference type="STRING" id="1499688.BN000_03650"/>
<keyword evidence="3" id="KW-0378">Hydrolase</keyword>
<evidence type="ECO:0000313" key="9">
    <source>
        <dbReference type="Proteomes" id="UP000199087"/>
    </source>
</evidence>
<dbReference type="InterPro" id="IPR036034">
    <property type="entry name" value="PDZ_sf"/>
</dbReference>
<evidence type="ECO:0000256" key="4">
    <source>
        <dbReference type="ARBA" id="ARBA00022825"/>
    </source>
</evidence>
<feature type="compositionally biased region" description="Low complexity" evidence="5">
    <location>
        <begin position="12"/>
        <end position="28"/>
    </location>
</feature>
<dbReference type="InterPro" id="IPR001940">
    <property type="entry name" value="Peptidase_S1C"/>
</dbReference>
<dbReference type="InterPro" id="IPR051201">
    <property type="entry name" value="Chloro_Bact_Ser_Proteases"/>
</dbReference>
<dbReference type="PANTHER" id="PTHR43343:SF3">
    <property type="entry name" value="PROTEASE DO-LIKE 8, CHLOROPLASTIC"/>
    <property type="match status" value="1"/>
</dbReference>
<dbReference type="GO" id="GO:0006508">
    <property type="term" value="P:proteolysis"/>
    <property type="evidence" value="ECO:0007669"/>
    <property type="project" value="UniProtKB-KW"/>
</dbReference>
<feature type="compositionally biased region" description="Basic and acidic residues" evidence="5">
    <location>
        <begin position="1"/>
        <end position="11"/>
    </location>
</feature>
<dbReference type="SUPFAM" id="SSF50156">
    <property type="entry name" value="PDZ domain-like"/>
    <property type="match status" value="1"/>
</dbReference>
<organism evidence="8 9">
    <name type="scientific">Neobacillus massiliamazoniensis</name>
    <dbReference type="NCBI Taxonomy" id="1499688"/>
    <lineage>
        <taxon>Bacteria</taxon>
        <taxon>Bacillati</taxon>
        <taxon>Bacillota</taxon>
        <taxon>Bacilli</taxon>
        <taxon>Bacillales</taxon>
        <taxon>Bacillaceae</taxon>
        <taxon>Neobacillus</taxon>
    </lineage>
</organism>
<keyword evidence="9" id="KW-1185">Reference proteome</keyword>
<gene>
    <name evidence="8" type="primary">htrA</name>
    <name evidence="8" type="ORF">BN000_03650</name>
</gene>
<dbReference type="Proteomes" id="UP000199087">
    <property type="component" value="Unassembled WGS sequence"/>
</dbReference>
<evidence type="ECO:0000256" key="1">
    <source>
        <dbReference type="ARBA" id="ARBA00010541"/>
    </source>
</evidence>
<dbReference type="Gene3D" id="2.30.42.10">
    <property type="match status" value="1"/>
</dbReference>
<dbReference type="SMART" id="SM00228">
    <property type="entry name" value="PDZ"/>
    <property type="match status" value="1"/>
</dbReference>
<dbReference type="InterPro" id="IPR043504">
    <property type="entry name" value="Peptidase_S1_PA_chymotrypsin"/>
</dbReference>
<evidence type="ECO:0000259" key="7">
    <source>
        <dbReference type="PROSITE" id="PS50106"/>
    </source>
</evidence>
<comment type="similarity">
    <text evidence="1">Belongs to the peptidase S1C family.</text>
</comment>
<evidence type="ECO:0000256" key="6">
    <source>
        <dbReference type="SAM" id="Phobius"/>
    </source>
</evidence>